<evidence type="ECO:0000256" key="1">
    <source>
        <dbReference type="SAM" id="MobiDB-lite"/>
    </source>
</evidence>
<accession>A0A3M7APZ7</accession>
<dbReference type="AlphaFoldDB" id="A0A3M7APZ7"/>
<reference evidence="3 4" key="1">
    <citation type="journal article" date="2018" name="BMC Genomics">
        <title>Genomic evidence for intraspecific hybridization in a clonal and extremely halotolerant yeast.</title>
        <authorList>
            <person name="Gostincar C."/>
            <person name="Stajich J.E."/>
            <person name="Zupancic J."/>
            <person name="Zalar P."/>
            <person name="Gunde-Cimerman N."/>
        </authorList>
    </citation>
    <scope>NUCLEOTIDE SEQUENCE [LARGE SCALE GENOMIC DNA]</scope>
    <source>
        <strain evidence="3 4">EXF-6651</strain>
    </source>
</reference>
<evidence type="ECO:0000313" key="4">
    <source>
        <dbReference type="Proteomes" id="UP000276864"/>
    </source>
</evidence>
<gene>
    <name evidence="3" type="ORF">D0866_08621</name>
</gene>
<evidence type="ECO:0000256" key="2">
    <source>
        <dbReference type="SAM" id="SignalP"/>
    </source>
</evidence>
<evidence type="ECO:0008006" key="5">
    <source>
        <dbReference type="Google" id="ProtNLM"/>
    </source>
</evidence>
<sequence length="120" mass="13165">MGSISTHDFLLAAMIICLELSKQMGDPAFGRHPETMLACPRRGAMMEALERSQKIWSEAAASKRKVDADGQGGTTFGRDPTKKSTSLFDDTEKAARALGLMLEKVKKQFGARGYRQGEQI</sequence>
<protein>
    <recommendedName>
        <fullName evidence="5">Prion-inhibition and propagation HeLo domain-containing protein</fullName>
    </recommendedName>
</protein>
<feature type="region of interest" description="Disordered" evidence="1">
    <location>
        <begin position="60"/>
        <end position="86"/>
    </location>
</feature>
<evidence type="ECO:0000313" key="3">
    <source>
        <dbReference type="EMBL" id="RMY29553.1"/>
    </source>
</evidence>
<dbReference type="Proteomes" id="UP000276864">
    <property type="component" value="Unassembled WGS sequence"/>
</dbReference>
<comment type="caution">
    <text evidence="3">The sequence shown here is derived from an EMBL/GenBank/DDBJ whole genome shotgun (WGS) entry which is preliminary data.</text>
</comment>
<feature type="non-terminal residue" evidence="3">
    <location>
        <position position="120"/>
    </location>
</feature>
<proteinExistence type="predicted"/>
<keyword evidence="2" id="KW-0732">Signal</keyword>
<feature type="chain" id="PRO_5018017549" description="Prion-inhibition and propagation HeLo domain-containing protein" evidence="2">
    <location>
        <begin position="26"/>
        <end position="120"/>
    </location>
</feature>
<organism evidence="3 4">
    <name type="scientific">Hortaea werneckii</name>
    <name type="common">Black yeast</name>
    <name type="synonym">Cladosporium werneckii</name>
    <dbReference type="NCBI Taxonomy" id="91943"/>
    <lineage>
        <taxon>Eukaryota</taxon>
        <taxon>Fungi</taxon>
        <taxon>Dikarya</taxon>
        <taxon>Ascomycota</taxon>
        <taxon>Pezizomycotina</taxon>
        <taxon>Dothideomycetes</taxon>
        <taxon>Dothideomycetidae</taxon>
        <taxon>Mycosphaerellales</taxon>
        <taxon>Teratosphaeriaceae</taxon>
        <taxon>Hortaea</taxon>
    </lineage>
</organism>
<name>A0A3M7APZ7_HORWE</name>
<dbReference type="EMBL" id="QWIM01000956">
    <property type="protein sequence ID" value="RMY29553.1"/>
    <property type="molecule type" value="Genomic_DNA"/>
</dbReference>
<feature type="signal peptide" evidence="2">
    <location>
        <begin position="1"/>
        <end position="25"/>
    </location>
</feature>